<dbReference type="EMBL" id="VSSQ01088685">
    <property type="protein sequence ID" value="MPN35235.1"/>
    <property type="molecule type" value="Genomic_DNA"/>
</dbReference>
<evidence type="ECO:0000313" key="2">
    <source>
        <dbReference type="EMBL" id="MPN35235.1"/>
    </source>
</evidence>
<dbReference type="Pfam" id="PF20187">
    <property type="entry name" value="DUF6550"/>
    <property type="match status" value="1"/>
</dbReference>
<gene>
    <name evidence="2" type="ORF">SDC9_182732</name>
</gene>
<feature type="compositionally biased region" description="Polar residues" evidence="1">
    <location>
        <begin position="51"/>
        <end position="60"/>
    </location>
</feature>
<accession>A0A645H8C5</accession>
<comment type="caution">
    <text evidence="2">The sequence shown here is derived from an EMBL/GenBank/DDBJ whole genome shotgun (WGS) entry which is preliminary data.</text>
</comment>
<dbReference type="AlphaFoldDB" id="A0A645H8C5"/>
<feature type="region of interest" description="Disordered" evidence="1">
    <location>
        <begin position="35"/>
        <end position="189"/>
    </location>
</feature>
<protein>
    <submittedName>
        <fullName evidence="2">Uncharacterized protein</fullName>
    </submittedName>
</protein>
<feature type="compositionally biased region" description="Polar residues" evidence="1">
    <location>
        <begin position="68"/>
        <end position="95"/>
    </location>
</feature>
<evidence type="ECO:0000256" key="1">
    <source>
        <dbReference type="SAM" id="MobiDB-lite"/>
    </source>
</evidence>
<organism evidence="2">
    <name type="scientific">bioreactor metagenome</name>
    <dbReference type="NCBI Taxonomy" id="1076179"/>
    <lineage>
        <taxon>unclassified sequences</taxon>
        <taxon>metagenomes</taxon>
        <taxon>ecological metagenomes</taxon>
    </lineage>
</organism>
<sequence>MKINEKTKKVLTIAGCTIVGLVLVVAIASQFAKAPKDADTLPSSAAVVSDVNPSIDTDTSAGEKDIVVNSNTDSSTETIDETPAQTDQPEQNIQPEVTKPAEPSEEQKTDPTQKPDGEKVTGTPKAEDHDNVTPSADTKKNENEPQGGETNSKGQTYFPGFGWVDGNGDTQGTTADDMYENGNKIGDMN</sequence>
<dbReference type="InterPro" id="IPR046680">
    <property type="entry name" value="DUF6550"/>
</dbReference>
<reference evidence="2" key="1">
    <citation type="submission" date="2019-08" db="EMBL/GenBank/DDBJ databases">
        <authorList>
            <person name="Kucharzyk K."/>
            <person name="Murdoch R.W."/>
            <person name="Higgins S."/>
            <person name="Loffler F."/>
        </authorList>
    </citation>
    <scope>NUCLEOTIDE SEQUENCE</scope>
</reference>
<feature type="compositionally biased region" description="Basic and acidic residues" evidence="1">
    <location>
        <begin position="105"/>
        <end position="143"/>
    </location>
</feature>
<proteinExistence type="predicted"/>
<name>A0A645H8C5_9ZZZZ</name>